<organism evidence="3 4">
    <name type="scientific">Inconstantimicrobium porci</name>
    <dbReference type="NCBI Taxonomy" id="2652291"/>
    <lineage>
        <taxon>Bacteria</taxon>
        <taxon>Bacillati</taxon>
        <taxon>Bacillota</taxon>
        <taxon>Clostridia</taxon>
        <taxon>Eubacteriales</taxon>
        <taxon>Clostridiaceae</taxon>
        <taxon>Inconstantimicrobium</taxon>
    </lineage>
</organism>
<dbReference type="InterPro" id="IPR014464">
    <property type="entry name" value="CvfB_fam"/>
</dbReference>
<dbReference type="InterPro" id="IPR012340">
    <property type="entry name" value="NA-bd_OB-fold"/>
</dbReference>
<dbReference type="SMART" id="SM00316">
    <property type="entry name" value="S1"/>
    <property type="match status" value="3"/>
</dbReference>
<feature type="domain" description="S1 motif" evidence="2">
    <location>
        <begin position="145"/>
        <end position="206"/>
    </location>
</feature>
<comment type="caution">
    <text evidence="3">The sequence shown here is derived from an EMBL/GenBank/DDBJ whole genome shotgun (WGS) entry which is preliminary data.</text>
</comment>
<dbReference type="InterPro" id="IPR040764">
    <property type="entry name" value="CvfB_WH"/>
</dbReference>
<dbReference type="InterPro" id="IPR003029">
    <property type="entry name" value="S1_domain"/>
</dbReference>
<dbReference type="Gene3D" id="1.10.10.10">
    <property type="entry name" value="Winged helix-like DNA-binding domain superfamily/Winged helix DNA-binding domain"/>
    <property type="match status" value="1"/>
</dbReference>
<sequence length="277" mass="31706">MIKIGEYNSLEVIKETNFGFYLGEKDGNEEILIPKGNIIDTLEVGDIKKFFVYRDSEDRPVATMKNPVAKVGDIASLKVVSKTKIGFFVDIGLEKDVLVPFREITYPIDVNKSYMFYVYLDKTGRIAATPRIDKKLQYFSPYKVGEKVTATVYDFSENGSALVGVENTYRGLILKSEYFTRLRKGEVVIAKVKKIYEDGTLSLSMRLNTIREERVSLEDKILEYLKSHDGVMAYCDKSSPEAIRNEFQTSKNYFKNALGGLMKKKLIRQDNEHTYLL</sequence>
<protein>
    <submittedName>
        <fullName evidence="3">DNA-binding protein</fullName>
    </submittedName>
</protein>
<accession>A0A7X2MXY8</accession>
<evidence type="ECO:0000313" key="3">
    <source>
        <dbReference type="EMBL" id="MSR91162.1"/>
    </source>
</evidence>
<gene>
    <name evidence="3" type="ORF">FYJ33_06990</name>
</gene>
<dbReference type="Pfam" id="PF17783">
    <property type="entry name" value="WHD_CvfB"/>
    <property type="match status" value="1"/>
</dbReference>
<comment type="similarity">
    <text evidence="1">Belongs to the CvfB family.</text>
</comment>
<dbReference type="PANTHER" id="PTHR37296:SF1">
    <property type="entry name" value="CONSERVED VIRULENCE FACTOR B"/>
    <property type="match status" value="1"/>
</dbReference>
<dbReference type="PANTHER" id="PTHR37296">
    <property type="entry name" value="CONSERVED VIRULENCE FACTOR B"/>
    <property type="match status" value="1"/>
</dbReference>
<reference evidence="3 4" key="1">
    <citation type="submission" date="2019-08" db="EMBL/GenBank/DDBJ databases">
        <title>In-depth cultivation of the pig gut microbiome towards novel bacterial diversity and tailored functional studies.</title>
        <authorList>
            <person name="Wylensek D."/>
            <person name="Hitch T.C.A."/>
            <person name="Clavel T."/>
        </authorList>
    </citation>
    <scope>NUCLEOTIDE SEQUENCE [LARGE SCALE GENOMIC DNA]</scope>
    <source>
        <strain evidence="3 4">WCA-383-APC-5B</strain>
    </source>
</reference>
<dbReference type="InterPro" id="IPR039566">
    <property type="entry name" value="CvfB_S1_st"/>
</dbReference>
<dbReference type="EMBL" id="VULX01000007">
    <property type="protein sequence ID" value="MSR91162.1"/>
    <property type="molecule type" value="Genomic_DNA"/>
</dbReference>
<keyword evidence="4" id="KW-1185">Reference proteome</keyword>
<evidence type="ECO:0000256" key="1">
    <source>
        <dbReference type="PIRNR" id="PIRNR012524"/>
    </source>
</evidence>
<dbReference type="InterPro" id="IPR036388">
    <property type="entry name" value="WH-like_DNA-bd_sf"/>
</dbReference>
<evidence type="ECO:0000313" key="4">
    <source>
        <dbReference type="Proteomes" id="UP000460287"/>
    </source>
</evidence>
<evidence type="ECO:0000259" key="2">
    <source>
        <dbReference type="PROSITE" id="PS50126"/>
    </source>
</evidence>
<dbReference type="Gene3D" id="2.40.50.140">
    <property type="entry name" value="Nucleic acid-binding proteins"/>
    <property type="match status" value="2"/>
</dbReference>
<dbReference type="GO" id="GO:0003677">
    <property type="term" value="F:DNA binding"/>
    <property type="evidence" value="ECO:0007669"/>
    <property type="project" value="UniProtKB-KW"/>
</dbReference>
<dbReference type="AlphaFoldDB" id="A0A7X2MXY8"/>
<dbReference type="PROSITE" id="PS50126">
    <property type="entry name" value="S1"/>
    <property type="match status" value="1"/>
</dbReference>
<keyword evidence="3" id="KW-0238">DNA-binding</keyword>
<dbReference type="Pfam" id="PF13509">
    <property type="entry name" value="S1_2"/>
    <property type="match status" value="2"/>
</dbReference>
<dbReference type="Proteomes" id="UP000460287">
    <property type="component" value="Unassembled WGS sequence"/>
</dbReference>
<name>A0A7X2MXY8_9CLOT</name>
<proteinExistence type="inferred from homology"/>
<dbReference type="SUPFAM" id="SSF50249">
    <property type="entry name" value="Nucleic acid-binding proteins"/>
    <property type="match status" value="1"/>
</dbReference>
<dbReference type="PIRSF" id="PIRSF012524">
    <property type="entry name" value="YitL_S1"/>
    <property type="match status" value="1"/>
</dbReference>
<dbReference type="RefSeq" id="WP_154531039.1">
    <property type="nucleotide sequence ID" value="NZ_VULX01000007.1"/>
</dbReference>